<dbReference type="InterPro" id="IPR027408">
    <property type="entry name" value="PNPase/RNase_PH_dom_sf"/>
</dbReference>
<dbReference type="NCBIfam" id="NF008805">
    <property type="entry name" value="PRK11824.1"/>
    <property type="match status" value="1"/>
</dbReference>
<evidence type="ECO:0000259" key="8">
    <source>
        <dbReference type="PROSITE" id="PS50126"/>
    </source>
</evidence>
<keyword evidence="6" id="KW-0479">Metal-binding</keyword>
<dbReference type="InterPro" id="IPR015848">
    <property type="entry name" value="PNPase_PH_RNA-bd_bac/org-type"/>
</dbReference>
<dbReference type="SUPFAM" id="SSF54791">
    <property type="entry name" value="Eukaryotic type KH-domain (KH-domain type I)"/>
    <property type="match status" value="1"/>
</dbReference>
<dbReference type="InterPro" id="IPR015847">
    <property type="entry name" value="ExoRNase_PH_dom2"/>
</dbReference>
<dbReference type="CDD" id="cd04472">
    <property type="entry name" value="S1_PNPase"/>
    <property type="match status" value="1"/>
</dbReference>
<dbReference type="AlphaFoldDB" id="A0A955IVL6"/>
<comment type="similarity">
    <text evidence="1 6">Belongs to the polyribonucleotide nucleotidyltransferase family.</text>
</comment>
<dbReference type="PANTHER" id="PTHR11252:SF0">
    <property type="entry name" value="POLYRIBONUCLEOTIDE NUCLEOTIDYLTRANSFERASE 1, MITOCHONDRIAL"/>
    <property type="match status" value="1"/>
</dbReference>
<dbReference type="Gene3D" id="3.30.1370.10">
    <property type="entry name" value="K Homology domain, type 1"/>
    <property type="match status" value="1"/>
</dbReference>
<dbReference type="InterPro" id="IPR001247">
    <property type="entry name" value="ExoRNase_PH_dom1"/>
</dbReference>
<dbReference type="Gene3D" id="2.40.50.140">
    <property type="entry name" value="Nucleic acid-binding proteins"/>
    <property type="match status" value="1"/>
</dbReference>
<evidence type="ECO:0000256" key="3">
    <source>
        <dbReference type="ARBA" id="ARBA00022679"/>
    </source>
</evidence>
<dbReference type="EMBL" id="JAGQNY010000001">
    <property type="protein sequence ID" value="MCA9301773.1"/>
    <property type="molecule type" value="Genomic_DNA"/>
</dbReference>
<comment type="caution">
    <text evidence="9">The sequence shown here is derived from an EMBL/GenBank/DDBJ whole genome shotgun (WGS) entry which is preliminary data.</text>
</comment>
<comment type="cofactor">
    <cofactor evidence="6">
        <name>Mg(2+)</name>
        <dbReference type="ChEBI" id="CHEBI:18420"/>
    </cofactor>
</comment>
<organism evidence="9 10">
    <name type="scientific">candidate division WWE3 bacterium</name>
    <dbReference type="NCBI Taxonomy" id="2053526"/>
    <lineage>
        <taxon>Bacteria</taxon>
        <taxon>Katanobacteria</taxon>
    </lineage>
</organism>
<gene>
    <name evidence="6" type="primary">pnp</name>
    <name evidence="9" type="ORF">KDA10_00170</name>
</gene>
<dbReference type="GO" id="GO:0003723">
    <property type="term" value="F:RNA binding"/>
    <property type="evidence" value="ECO:0007669"/>
    <property type="project" value="UniProtKB-UniRule"/>
</dbReference>
<dbReference type="EC" id="2.7.7.8" evidence="6"/>
<evidence type="ECO:0000256" key="4">
    <source>
        <dbReference type="ARBA" id="ARBA00022695"/>
    </source>
</evidence>
<comment type="function">
    <text evidence="6">Involved in mRNA degradation. Catalyzes the phosphorolysis of single-stranded polyribonucleotides processively in the 3'- to 5'-direction.</text>
</comment>
<evidence type="ECO:0000256" key="1">
    <source>
        <dbReference type="ARBA" id="ARBA00007404"/>
    </source>
</evidence>
<dbReference type="InterPro" id="IPR020568">
    <property type="entry name" value="Ribosomal_Su5_D2-typ_SF"/>
</dbReference>
<dbReference type="NCBIfam" id="TIGR03591">
    <property type="entry name" value="polynuc_phos"/>
    <property type="match status" value="1"/>
</dbReference>
<keyword evidence="3 6" id="KW-0808">Transferase</keyword>
<dbReference type="InterPro" id="IPR012340">
    <property type="entry name" value="NA-bd_OB-fold"/>
</dbReference>
<dbReference type="InterPro" id="IPR036612">
    <property type="entry name" value="KH_dom_type_1_sf"/>
</dbReference>
<dbReference type="GO" id="GO:0000287">
    <property type="term" value="F:magnesium ion binding"/>
    <property type="evidence" value="ECO:0007669"/>
    <property type="project" value="UniProtKB-UniRule"/>
</dbReference>
<dbReference type="PROSITE" id="PS50126">
    <property type="entry name" value="S1"/>
    <property type="match status" value="1"/>
</dbReference>
<dbReference type="Proteomes" id="UP000714817">
    <property type="component" value="Unassembled WGS sequence"/>
</dbReference>
<dbReference type="CDD" id="cd02393">
    <property type="entry name" value="KH-I_PNPase"/>
    <property type="match status" value="1"/>
</dbReference>
<keyword evidence="5 6" id="KW-0694">RNA-binding</keyword>
<feature type="domain" description="S1 motif" evidence="8">
    <location>
        <begin position="627"/>
        <end position="695"/>
    </location>
</feature>
<feature type="binding site" evidence="6">
    <location>
        <position position="491"/>
    </location>
    <ligand>
        <name>Mg(2+)</name>
        <dbReference type="ChEBI" id="CHEBI:18420"/>
    </ligand>
</feature>
<dbReference type="GO" id="GO:0004654">
    <property type="term" value="F:polyribonucleotide nucleotidyltransferase activity"/>
    <property type="evidence" value="ECO:0007669"/>
    <property type="project" value="UniProtKB-UniRule"/>
</dbReference>
<dbReference type="FunFam" id="3.30.230.70:FF:000001">
    <property type="entry name" value="Polyribonucleotide nucleotidyltransferase"/>
    <property type="match status" value="1"/>
</dbReference>
<evidence type="ECO:0000313" key="10">
    <source>
        <dbReference type="Proteomes" id="UP000714817"/>
    </source>
</evidence>
<comment type="subcellular location">
    <subcellularLocation>
        <location evidence="6">Cytoplasm</location>
    </subcellularLocation>
</comment>
<reference evidence="9" key="1">
    <citation type="submission" date="2020-04" db="EMBL/GenBank/DDBJ databases">
        <authorList>
            <person name="Zhang T."/>
        </authorList>
    </citation>
    <scope>NUCLEOTIDE SEQUENCE</scope>
    <source>
        <strain evidence="9">HKST-UBA80</strain>
    </source>
</reference>
<dbReference type="Pfam" id="PF01138">
    <property type="entry name" value="RNase_PH"/>
    <property type="match status" value="2"/>
</dbReference>
<feature type="compositionally biased region" description="Basic and acidic residues" evidence="7">
    <location>
        <begin position="720"/>
        <end position="744"/>
    </location>
</feature>
<evidence type="ECO:0000256" key="5">
    <source>
        <dbReference type="ARBA" id="ARBA00022884"/>
    </source>
</evidence>
<dbReference type="GO" id="GO:0000175">
    <property type="term" value="F:3'-5'-RNA exonuclease activity"/>
    <property type="evidence" value="ECO:0007669"/>
    <property type="project" value="TreeGrafter"/>
</dbReference>
<comment type="catalytic activity">
    <reaction evidence="6">
        <text>RNA(n+1) + phosphate = RNA(n) + a ribonucleoside 5'-diphosphate</text>
        <dbReference type="Rhea" id="RHEA:22096"/>
        <dbReference type="Rhea" id="RHEA-COMP:14527"/>
        <dbReference type="Rhea" id="RHEA-COMP:17342"/>
        <dbReference type="ChEBI" id="CHEBI:43474"/>
        <dbReference type="ChEBI" id="CHEBI:57930"/>
        <dbReference type="ChEBI" id="CHEBI:140395"/>
        <dbReference type="EC" id="2.7.7.8"/>
    </reaction>
</comment>
<proteinExistence type="inferred from homology"/>
<dbReference type="GO" id="GO:0006396">
    <property type="term" value="P:RNA processing"/>
    <property type="evidence" value="ECO:0007669"/>
    <property type="project" value="InterPro"/>
</dbReference>
<dbReference type="Pfam" id="PF00575">
    <property type="entry name" value="S1"/>
    <property type="match status" value="1"/>
</dbReference>
<protein>
    <recommendedName>
        <fullName evidence="6">Polyribonucleotide nucleotidyltransferase</fullName>
        <ecNumber evidence="6">2.7.7.8</ecNumber>
    </recommendedName>
    <alternativeName>
        <fullName evidence="6">Polynucleotide phosphorylase</fullName>
        <shortName evidence="6">PNPase</shortName>
    </alternativeName>
</protein>
<dbReference type="InterPro" id="IPR004088">
    <property type="entry name" value="KH_dom_type_1"/>
</dbReference>
<accession>A0A955IVL6</accession>
<dbReference type="FunFam" id="2.40.50.140:FF:000189">
    <property type="entry name" value="Polyribonucleotide nucleotidyltransferase, putative"/>
    <property type="match status" value="1"/>
</dbReference>
<feature type="binding site" evidence="6">
    <location>
        <position position="497"/>
    </location>
    <ligand>
        <name>Mg(2+)</name>
        <dbReference type="ChEBI" id="CHEBI:18420"/>
    </ligand>
</feature>
<dbReference type="CDD" id="cd11364">
    <property type="entry name" value="RNase_PH_PNPase_2"/>
    <property type="match status" value="1"/>
</dbReference>
<dbReference type="InterPro" id="IPR036345">
    <property type="entry name" value="ExoRNase_PH_dom2_sf"/>
</dbReference>
<dbReference type="SUPFAM" id="SSF54211">
    <property type="entry name" value="Ribosomal protein S5 domain 2-like"/>
    <property type="match status" value="2"/>
</dbReference>
<dbReference type="Pfam" id="PF03725">
    <property type="entry name" value="RNase_PH_C"/>
    <property type="match status" value="1"/>
</dbReference>
<sequence>MKQVKKEIDFNGKKITLETGKLAPQANVSIKATYGETVILVTAVSGGQNPDLDYFPLQMSYEEKLYASGTIKTSRFVKRDGRPTDDATVTRRLIDRAIRPLFPDDFSDEIQIIMTVLSLDEDSDPAFLAGLAASAALQASNIPFEGPMIPVKVGYADQKYILIPTRKQTEEDSDLNMMVSFSGTDRKFLSIDASANILPEKVILGAIEFARDNAEPLLNLVMDFAKEYNPDGTKYTYISSKPSDEVINSVKAIVKDELATLIKGNYKYNEALNNQKSMLVEKVFTELEGKFKKSEMVKALEKIEKNIARALIMESGKRIDGRSESDLRPISGEVGLLPRTHGSGLFNRGLTQALTVATLGNPSLELLIQDMYGEKTKRYLHYYNFPPFATGEVGRIGGANPREIGHGMLAEKALVPVIPSKEEFPYTILLMTETLSSNGSSSMAATCGSTLALMDAGVPIKGAVGGVAMGLMANEDQSEFMILNDLSGYEDSVGYMDFKMTGTKEGITAIQVDIKLKGLPMDLIPRIIEKSREARLEIIEKIEEIISSPRDSLSKYAPKMCVVKIDPTKIGMVIGSGGKTIKEIQEQTNTELGIDDDGTVFISGESEEDVARAQGMVEGLTKDIEVGEVYEGTVKEIVDFGAFVEILPNKQGLLHISEITDDYVEKASDHLKEGQVVTVKVIETGPNGKVSLSMRAMNPGYEPKPRHSDRGGRSSSGGHSGRDRNSHNSGGGRDRGGRNFRDRR</sequence>
<reference evidence="9" key="2">
    <citation type="journal article" date="2021" name="Microbiome">
        <title>Successional dynamics and alternative stable states in a saline activated sludge microbial community over 9 years.</title>
        <authorList>
            <person name="Wang Y."/>
            <person name="Ye J."/>
            <person name="Ju F."/>
            <person name="Liu L."/>
            <person name="Boyd J.A."/>
            <person name="Deng Y."/>
            <person name="Parks D.H."/>
            <person name="Jiang X."/>
            <person name="Yin X."/>
            <person name="Woodcroft B.J."/>
            <person name="Tyson G.W."/>
            <person name="Hugenholtz P."/>
            <person name="Polz M.F."/>
            <person name="Zhang T."/>
        </authorList>
    </citation>
    <scope>NUCLEOTIDE SEQUENCE</scope>
    <source>
        <strain evidence="9">HKST-UBA80</strain>
    </source>
</reference>
<dbReference type="PROSITE" id="PS50084">
    <property type="entry name" value="KH_TYPE_1"/>
    <property type="match status" value="1"/>
</dbReference>
<dbReference type="InterPro" id="IPR004087">
    <property type="entry name" value="KH_dom"/>
</dbReference>
<dbReference type="SUPFAM" id="SSF55666">
    <property type="entry name" value="Ribonuclease PH domain 2-like"/>
    <property type="match status" value="2"/>
</dbReference>
<keyword evidence="4 6" id="KW-0548">Nucleotidyltransferase</keyword>
<feature type="region of interest" description="Disordered" evidence="7">
    <location>
        <begin position="689"/>
        <end position="744"/>
    </location>
</feature>
<evidence type="ECO:0000313" key="9">
    <source>
        <dbReference type="EMBL" id="MCA9301773.1"/>
    </source>
</evidence>
<dbReference type="Pfam" id="PF03726">
    <property type="entry name" value="PNPase"/>
    <property type="match status" value="1"/>
</dbReference>
<dbReference type="GO" id="GO:0005829">
    <property type="term" value="C:cytosol"/>
    <property type="evidence" value="ECO:0007669"/>
    <property type="project" value="TreeGrafter"/>
</dbReference>
<dbReference type="PANTHER" id="PTHR11252">
    <property type="entry name" value="POLYRIBONUCLEOTIDE NUCLEOTIDYLTRANSFERASE"/>
    <property type="match status" value="1"/>
</dbReference>
<dbReference type="PIRSF" id="PIRSF005499">
    <property type="entry name" value="PNPase"/>
    <property type="match status" value="1"/>
</dbReference>
<dbReference type="InterPro" id="IPR012162">
    <property type="entry name" value="PNPase"/>
</dbReference>
<evidence type="ECO:0000256" key="7">
    <source>
        <dbReference type="SAM" id="MobiDB-lite"/>
    </source>
</evidence>
<keyword evidence="6" id="KW-0460">Magnesium</keyword>
<dbReference type="FunFam" id="3.30.1370.10:FF:000001">
    <property type="entry name" value="Polyribonucleotide nucleotidyltransferase"/>
    <property type="match status" value="1"/>
</dbReference>
<dbReference type="SMART" id="SM00322">
    <property type="entry name" value="KH"/>
    <property type="match status" value="1"/>
</dbReference>
<evidence type="ECO:0000256" key="6">
    <source>
        <dbReference type="HAMAP-Rule" id="MF_01595"/>
    </source>
</evidence>
<dbReference type="InterPro" id="IPR003029">
    <property type="entry name" value="S1_domain"/>
</dbReference>
<evidence type="ECO:0000256" key="2">
    <source>
        <dbReference type="ARBA" id="ARBA00022490"/>
    </source>
</evidence>
<dbReference type="HAMAP" id="MF_01595">
    <property type="entry name" value="PNPase"/>
    <property type="match status" value="1"/>
</dbReference>
<keyword evidence="2 6" id="KW-0963">Cytoplasm</keyword>
<dbReference type="Pfam" id="PF00013">
    <property type="entry name" value="KH_1"/>
    <property type="match status" value="1"/>
</dbReference>
<dbReference type="GO" id="GO:0006402">
    <property type="term" value="P:mRNA catabolic process"/>
    <property type="evidence" value="ECO:0007669"/>
    <property type="project" value="UniProtKB-UniRule"/>
</dbReference>
<feature type="compositionally biased region" description="Basic and acidic residues" evidence="7">
    <location>
        <begin position="703"/>
        <end position="712"/>
    </location>
</feature>
<dbReference type="Gene3D" id="3.30.230.70">
    <property type="entry name" value="GHMP Kinase, N-terminal domain"/>
    <property type="match status" value="2"/>
</dbReference>
<dbReference type="SUPFAM" id="SSF50249">
    <property type="entry name" value="Nucleic acid-binding proteins"/>
    <property type="match status" value="1"/>
</dbReference>
<name>A0A955IVL6_UNCKA</name>
<dbReference type="SMART" id="SM00316">
    <property type="entry name" value="S1"/>
    <property type="match status" value="1"/>
</dbReference>